<sequence length="154" mass="17611">MTDIEESRLSQLIRQKIVESYQDIRQMVGTEHIYVFAIGYSHFHGVGSFMCAANTIENLTDSLLQEPDDISPELVWSVVEWPYNSAPPSNELNELVNNLMADCEGNINESAEYLLLNEQIERCLIQSLLEFKKGSFFFSLDLNKLSPILFVSRD</sequence>
<dbReference type="RefSeq" id="WP_023949582.1">
    <property type="nucleotide sequence ID" value="NZ_AYSV01000027.1"/>
</dbReference>
<gene>
    <name evidence="1" type="ORF">V757_02530</name>
</gene>
<evidence type="ECO:0000313" key="2">
    <source>
        <dbReference type="Proteomes" id="UP000018766"/>
    </source>
</evidence>
<evidence type="ECO:0008006" key="3">
    <source>
        <dbReference type="Google" id="ProtNLM"/>
    </source>
</evidence>
<name>V8G8H6_9BURK</name>
<organism evidence="1 2">
    <name type="scientific">Pelistega indica</name>
    <dbReference type="NCBI Taxonomy" id="1414851"/>
    <lineage>
        <taxon>Bacteria</taxon>
        <taxon>Pseudomonadati</taxon>
        <taxon>Pseudomonadota</taxon>
        <taxon>Betaproteobacteria</taxon>
        <taxon>Burkholderiales</taxon>
        <taxon>Alcaligenaceae</taxon>
        <taxon>Pelistega</taxon>
    </lineage>
</organism>
<reference evidence="1 2" key="1">
    <citation type="submission" date="2013-11" db="EMBL/GenBank/DDBJ databases">
        <title>Genomic analysis of Pelistega sp. HM-7.</title>
        <authorList>
            <person name="Kumbhare S.V."/>
            <person name="Shetty S.A."/>
            <person name="Sharma O."/>
            <person name="Dhotre D.P."/>
        </authorList>
    </citation>
    <scope>NUCLEOTIDE SEQUENCE [LARGE SCALE GENOMIC DNA]</scope>
    <source>
        <strain evidence="1 2">HM-7</strain>
    </source>
</reference>
<accession>V8G8H6</accession>
<dbReference type="EMBL" id="AYSV01000027">
    <property type="protein sequence ID" value="ETD72720.1"/>
    <property type="molecule type" value="Genomic_DNA"/>
</dbReference>
<dbReference type="InterPro" id="IPR025409">
    <property type="entry name" value="DUF4303"/>
</dbReference>
<dbReference type="Pfam" id="PF14136">
    <property type="entry name" value="DUF4303"/>
    <property type="match status" value="1"/>
</dbReference>
<dbReference type="Proteomes" id="UP000018766">
    <property type="component" value="Unassembled WGS sequence"/>
</dbReference>
<evidence type="ECO:0000313" key="1">
    <source>
        <dbReference type="EMBL" id="ETD72720.1"/>
    </source>
</evidence>
<protein>
    <recommendedName>
        <fullName evidence="3">DUF4303 domain-containing protein</fullName>
    </recommendedName>
</protein>
<comment type="caution">
    <text evidence="1">The sequence shown here is derived from an EMBL/GenBank/DDBJ whole genome shotgun (WGS) entry which is preliminary data.</text>
</comment>
<keyword evidence="2" id="KW-1185">Reference proteome</keyword>
<proteinExistence type="predicted"/>
<dbReference type="AlphaFoldDB" id="V8G8H6"/>